<evidence type="ECO:0000256" key="2">
    <source>
        <dbReference type="ARBA" id="ARBA00022448"/>
    </source>
</evidence>
<reference evidence="7 8" key="1">
    <citation type="submission" date="2016-12" db="EMBL/GenBank/DDBJ databases">
        <authorList>
            <person name="Song W.-J."/>
            <person name="Kurnit D.M."/>
        </authorList>
    </citation>
    <scope>NUCLEOTIDE SEQUENCE [LARGE SCALE GENOMIC DNA]</scope>
    <source>
        <strain evidence="7 8">DSM 19599</strain>
    </source>
</reference>
<keyword evidence="2" id="KW-0813">Transport</keyword>
<dbReference type="GO" id="GO:0015807">
    <property type="term" value="P:L-amino acid transport"/>
    <property type="evidence" value="ECO:0007669"/>
    <property type="project" value="TreeGrafter"/>
</dbReference>
<keyword evidence="4 7" id="KW-0067">ATP-binding</keyword>
<dbReference type="GO" id="GO:0016887">
    <property type="term" value="F:ATP hydrolysis activity"/>
    <property type="evidence" value="ECO:0007669"/>
    <property type="project" value="InterPro"/>
</dbReference>
<dbReference type="PROSITE" id="PS00211">
    <property type="entry name" value="ABC_TRANSPORTER_1"/>
    <property type="match status" value="1"/>
</dbReference>
<dbReference type="GO" id="GO:0015658">
    <property type="term" value="F:branched-chain amino acid transmembrane transporter activity"/>
    <property type="evidence" value="ECO:0007669"/>
    <property type="project" value="TreeGrafter"/>
</dbReference>
<dbReference type="EMBL" id="FRXO01000007">
    <property type="protein sequence ID" value="SHO66704.1"/>
    <property type="molecule type" value="Genomic_DNA"/>
</dbReference>
<evidence type="ECO:0000313" key="8">
    <source>
        <dbReference type="Proteomes" id="UP000186406"/>
    </source>
</evidence>
<protein>
    <submittedName>
        <fullName evidence="7">Branched-chain amino acid transport system ATP-binding protein</fullName>
    </submittedName>
</protein>
<evidence type="ECO:0000256" key="4">
    <source>
        <dbReference type="ARBA" id="ARBA00022840"/>
    </source>
</evidence>
<keyword evidence="3" id="KW-0547">Nucleotide-binding</keyword>
<keyword evidence="8" id="KW-1185">Reference proteome</keyword>
<name>A0A1M7ZP72_9HYPH</name>
<dbReference type="InterPro" id="IPR017871">
    <property type="entry name" value="ABC_transporter-like_CS"/>
</dbReference>
<evidence type="ECO:0000259" key="6">
    <source>
        <dbReference type="PROSITE" id="PS50893"/>
    </source>
</evidence>
<dbReference type="Pfam" id="PF00005">
    <property type="entry name" value="ABC_tran"/>
    <property type="match status" value="1"/>
</dbReference>
<dbReference type="InterPro" id="IPR027417">
    <property type="entry name" value="P-loop_NTPase"/>
</dbReference>
<dbReference type="PROSITE" id="PS50893">
    <property type="entry name" value="ABC_TRANSPORTER_2"/>
    <property type="match status" value="1"/>
</dbReference>
<gene>
    <name evidence="7" type="ORF">SAMN02745172_03363</name>
</gene>
<feature type="domain" description="ABC transporter" evidence="6">
    <location>
        <begin position="7"/>
        <end position="241"/>
    </location>
</feature>
<dbReference type="PANTHER" id="PTHR43820">
    <property type="entry name" value="HIGH-AFFINITY BRANCHED-CHAIN AMINO ACID TRANSPORT ATP-BINDING PROTEIN LIVF"/>
    <property type="match status" value="1"/>
</dbReference>
<dbReference type="CDD" id="cd03224">
    <property type="entry name" value="ABC_TM1139_LivF_branched"/>
    <property type="match status" value="1"/>
</dbReference>
<comment type="similarity">
    <text evidence="1">Belongs to the ABC transporter superfamily.</text>
</comment>
<dbReference type="RefSeq" id="WP_073630820.1">
    <property type="nucleotide sequence ID" value="NZ_FRXO01000007.1"/>
</dbReference>
<dbReference type="InterPro" id="IPR003439">
    <property type="entry name" value="ABC_transporter-like_ATP-bd"/>
</dbReference>
<evidence type="ECO:0000256" key="5">
    <source>
        <dbReference type="ARBA" id="ARBA00022970"/>
    </source>
</evidence>
<dbReference type="SMART" id="SM00382">
    <property type="entry name" value="AAA"/>
    <property type="match status" value="1"/>
</dbReference>
<evidence type="ECO:0000313" key="7">
    <source>
        <dbReference type="EMBL" id="SHO66704.1"/>
    </source>
</evidence>
<organism evidence="7 8">
    <name type="scientific">Pseudoxanthobacter soli DSM 19599</name>
    <dbReference type="NCBI Taxonomy" id="1123029"/>
    <lineage>
        <taxon>Bacteria</taxon>
        <taxon>Pseudomonadati</taxon>
        <taxon>Pseudomonadota</taxon>
        <taxon>Alphaproteobacteria</taxon>
        <taxon>Hyphomicrobiales</taxon>
        <taxon>Segnochrobactraceae</taxon>
        <taxon>Pseudoxanthobacter</taxon>
    </lineage>
</organism>
<dbReference type="Gene3D" id="3.40.50.300">
    <property type="entry name" value="P-loop containing nucleotide triphosphate hydrolases"/>
    <property type="match status" value="1"/>
</dbReference>
<dbReference type="InterPro" id="IPR003593">
    <property type="entry name" value="AAA+_ATPase"/>
</dbReference>
<proteinExistence type="inferred from homology"/>
<dbReference type="STRING" id="1123029.SAMN02745172_03363"/>
<dbReference type="AlphaFoldDB" id="A0A1M7ZP72"/>
<dbReference type="Proteomes" id="UP000186406">
    <property type="component" value="Unassembled WGS sequence"/>
</dbReference>
<keyword evidence="5" id="KW-0029">Amino-acid transport</keyword>
<dbReference type="PANTHER" id="PTHR43820:SF2">
    <property type="entry name" value="ABC TRANSPORTER ATP-BINDING PROTEIN"/>
    <property type="match status" value="1"/>
</dbReference>
<accession>A0A1M7ZP72</accession>
<dbReference type="GO" id="GO:0005524">
    <property type="term" value="F:ATP binding"/>
    <property type="evidence" value="ECO:0007669"/>
    <property type="project" value="UniProtKB-KW"/>
</dbReference>
<dbReference type="OrthoDB" id="9776369at2"/>
<evidence type="ECO:0000256" key="3">
    <source>
        <dbReference type="ARBA" id="ARBA00022741"/>
    </source>
</evidence>
<dbReference type="SUPFAM" id="SSF52540">
    <property type="entry name" value="P-loop containing nucleoside triphosphate hydrolases"/>
    <property type="match status" value="1"/>
</dbReference>
<sequence length="244" mass="25997">MSPDPAVPLLDVAGLDVYLGASHVLQGVSLRLPSGPLSIIGRNGMGKTTLCQAIMGLTPARAGRIALSGRDLAGQRPVRIARAGIGYVPQGRRVFPSLSVHEHLVLTAPRGHAAAGARWTIERVYDTFPRLAERRGNGGAQLSGGEQQMLAIARALLLNPVLLVMDEPTEGLAPVIVDHVVELLHTINREGVGLLLVEQNFSVAVSVAERVLVMVNGRIALETGADEIARNEDMQRRYLGVSAH</sequence>
<evidence type="ECO:0000256" key="1">
    <source>
        <dbReference type="ARBA" id="ARBA00005417"/>
    </source>
</evidence>
<dbReference type="InterPro" id="IPR052156">
    <property type="entry name" value="BCAA_Transport_ATP-bd_LivF"/>
</dbReference>